<dbReference type="EMBL" id="KY965934">
    <property type="protein sequence ID" value="AVP39968.1"/>
    <property type="molecule type" value="Genomic_DNA"/>
</dbReference>
<proteinExistence type="predicted"/>
<dbReference type="Proteomes" id="UP000289207">
    <property type="component" value="Segment"/>
</dbReference>
<name>A0A3S7JH77_9VIRU</name>
<dbReference type="RefSeq" id="YP_009820000.1">
    <property type="nucleotide sequence ID" value="NC_048160.1"/>
</dbReference>
<reference evidence="1" key="1">
    <citation type="journal article" date="2018" name="Res. Microbiol.">
        <title>Extremely halophilic pleomorphic archaeal virus HRPV9 extends the diversity of pleolipoviruses with integrases.</title>
        <authorList>
            <person name="Atanasova N.S."/>
            <person name="Demina T.A."/>
            <person name="Krishnam Rajan Shanthi S.N."/>
            <person name="Oksanen H.M."/>
            <person name="Bamford D.H."/>
        </authorList>
    </citation>
    <scope>NUCLEOTIDE SEQUENCE [LARGE SCALE GENOMIC DNA]</scope>
    <source>
        <strain evidence="1">B2-2/SS5-4</strain>
    </source>
</reference>
<sequence length="133" mass="15625">MFDHYAPGFEIPDRPRNRNTIAGGDHFQFHCPRLDLLFLTPVRRSESMPPKEVVRIEDRQDRWRFVCPRGHRSWEPTNHHFWCQKCAASDDYDGVFQTLRDRKTGAELTRDRVRLVTPVGPYDRDLDGEEGSA</sequence>
<accession>A0A3S7JH77</accession>
<keyword evidence="2" id="KW-1185">Reference proteome</keyword>
<organism evidence="1">
    <name type="scientific">Halorubrum pleomorphic virus 9</name>
    <dbReference type="NCBI Taxonomy" id="2126525"/>
    <lineage>
        <taxon>Viruses</taxon>
        <taxon>Monodnaviria</taxon>
        <taxon>Trapavirae</taxon>
        <taxon>Saleviricota</taxon>
        <taxon>Huolimaviricetes</taxon>
        <taxon>Haloruvirales</taxon>
        <taxon>Pleolipoviridae</taxon>
        <taxon>Betapleolipovirus</taxon>
        <taxon>Betapleolipovirus flexibile</taxon>
        <taxon>Betapleolipovirus HRPV9</taxon>
    </lineage>
</organism>
<protein>
    <submittedName>
        <fullName evidence="1">Uncharacterized protein</fullName>
    </submittedName>
</protein>
<evidence type="ECO:0000313" key="1">
    <source>
        <dbReference type="EMBL" id="AVP39968.1"/>
    </source>
</evidence>
<evidence type="ECO:0000313" key="2">
    <source>
        <dbReference type="Proteomes" id="UP000289207"/>
    </source>
</evidence>
<dbReference type="GeneID" id="55011429"/>
<dbReference type="KEGG" id="vg:55011429"/>